<dbReference type="InterPro" id="IPR029057">
    <property type="entry name" value="PRTase-like"/>
</dbReference>
<sequence>MPGQTARQRSVRRKLSTIEDEFAQRCVLLVDDSLVCGTTSREIITMARESKATKVLFASTAPPVSHPHIYGIDLASPADLIAHNRDLHDVAKHIGADELIYQDLQDLVDACAELAPKGPDATKFEVGVFCGKYITEVPPGYLEHLDQVRGKKRKMAVVEEIHVPSETANGGSLKRSSAYAEEGSRSHQASMAGPNGLSQRGLPPSSASTRAPTSHAPADWPDIKYAP</sequence>
<evidence type="ECO:0000256" key="1">
    <source>
        <dbReference type="ARBA" id="ARBA00022679"/>
    </source>
</evidence>
<keyword evidence="2" id="KW-0315">Glutamine amidotransferase</keyword>
<evidence type="ECO:0000256" key="2">
    <source>
        <dbReference type="ARBA" id="ARBA00022962"/>
    </source>
</evidence>
<protein>
    <recommendedName>
        <fullName evidence="6">Phosphoribosyltransferase domain-containing protein</fullName>
    </recommendedName>
</protein>
<reference evidence="4 5" key="1">
    <citation type="submission" date="2018-06" db="EMBL/GenBank/DDBJ databases">
        <title>Complete Genomes of Monosporascus.</title>
        <authorList>
            <person name="Robinson A.J."/>
            <person name="Natvig D.O."/>
        </authorList>
    </citation>
    <scope>NUCLEOTIDE SEQUENCE [LARGE SCALE GENOMIC DNA]</scope>
    <source>
        <strain evidence="4 5">CBS 110550</strain>
    </source>
</reference>
<dbReference type="CDD" id="cd06223">
    <property type="entry name" value="PRTases_typeI"/>
    <property type="match status" value="1"/>
</dbReference>
<dbReference type="GO" id="GO:0016740">
    <property type="term" value="F:transferase activity"/>
    <property type="evidence" value="ECO:0007669"/>
    <property type="project" value="UniProtKB-KW"/>
</dbReference>
<evidence type="ECO:0000313" key="5">
    <source>
        <dbReference type="Proteomes" id="UP000293360"/>
    </source>
</evidence>
<dbReference type="Gene3D" id="3.40.50.2020">
    <property type="match status" value="1"/>
</dbReference>
<dbReference type="Proteomes" id="UP000293360">
    <property type="component" value="Unassembled WGS sequence"/>
</dbReference>
<evidence type="ECO:0000256" key="3">
    <source>
        <dbReference type="SAM" id="MobiDB-lite"/>
    </source>
</evidence>
<proteinExistence type="predicted"/>
<keyword evidence="5" id="KW-1185">Reference proteome</keyword>
<dbReference type="AlphaFoldDB" id="A0A4Q4T3V0"/>
<organism evidence="4 5">
    <name type="scientific">Monosporascus ibericus</name>
    <dbReference type="NCBI Taxonomy" id="155417"/>
    <lineage>
        <taxon>Eukaryota</taxon>
        <taxon>Fungi</taxon>
        <taxon>Dikarya</taxon>
        <taxon>Ascomycota</taxon>
        <taxon>Pezizomycotina</taxon>
        <taxon>Sordariomycetes</taxon>
        <taxon>Xylariomycetidae</taxon>
        <taxon>Xylariales</taxon>
        <taxon>Xylariales incertae sedis</taxon>
        <taxon>Monosporascus</taxon>
    </lineage>
</organism>
<feature type="region of interest" description="Disordered" evidence="3">
    <location>
        <begin position="167"/>
        <end position="227"/>
    </location>
</feature>
<name>A0A4Q4T3V0_9PEZI</name>
<keyword evidence="1" id="KW-0808">Transferase</keyword>
<dbReference type="OrthoDB" id="191723at2759"/>
<dbReference type="STRING" id="155417.A0A4Q4T3V0"/>
<dbReference type="SUPFAM" id="SSF53271">
    <property type="entry name" value="PRTase-like"/>
    <property type="match status" value="1"/>
</dbReference>
<accession>A0A4Q4T3V0</accession>
<dbReference type="InterPro" id="IPR000836">
    <property type="entry name" value="PRTase_dom"/>
</dbReference>
<feature type="compositionally biased region" description="Low complexity" evidence="3">
    <location>
        <begin position="203"/>
        <end position="218"/>
    </location>
</feature>
<dbReference type="InterPro" id="IPR029055">
    <property type="entry name" value="Ntn_hydrolases_N"/>
</dbReference>
<evidence type="ECO:0000313" key="4">
    <source>
        <dbReference type="EMBL" id="RYO99538.1"/>
    </source>
</evidence>
<dbReference type="PANTHER" id="PTHR11907">
    <property type="entry name" value="AMIDOPHOSPHORIBOSYLTRANSFERASE"/>
    <property type="match status" value="1"/>
</dbReference>
<gene>
    <name evidence="4" type="ORF">DL764_006779</name>
</gene>
<evidence type="ECO:0008006" key="6">
    <source>
        <dbReference type="Google" id="ProtNLM"/>
    </source>
</evidence>
<dbReference type="Gene3D" id="3.60.20.10">
    <property type="entry name" value="Glutamine Phosphoribosylpyrophosphate, subunit 1, domain 1"/>
    <property type="match status" value="1"/>
</dbReference>
<comment type="caution">
    <text evidence="4">The sequence shown here is derived from an EMBL/GenBank/DDBJ whole genome shotgun (WGS) entry which is preliminary data.</text>
</comment>
<dbReference type="EMBL" id="QJNU01000417">
    <property type="protein sequence ID" value="RYO99538.1"/>
    <property type="molecule type" value="Genomic_DNA"/>
</dbReference>